<dbReference type="HOGENOM" id="CLU_465399_0_0_1"/>
<dbReference type="EMBL" id="JARH01000085">
    <property type="protein sequence ID" value="EXF85574.1"/>
    <property type="molecule type" value="Genomic_DNA"/>
</dbReference>
<organism evidence="1 2">
    <name type="scientific">Colletotrichum fioriniae PJ7</name>
    <dbReference type="NCBI Taxonomy" id="1445577"/>
    <lineage>
        <taxon>Eukaryota</taxon>
        <taxon>Fungi</taxon>
        <taxon>Dikarya</taxon>
        <taxon>Ascomycota</taxon>
        <taxon>Pezizomycotina</taxon>
        <taxon>Sordariomycetes</taxon>
        <taxon>Hypocreomycetidae</taxon>
        <taxon>Glomerellales</taxon>
        <taxon>Glomerellaceae</taxon>
        <taxon>Colletotrichum</taxon>
        <taxon>Colletotrichum acutatum species complex</taxon>
    </lineage>
</organism>
<dbReference type="eggNOG" id="ENOG502QQIR">
    <property type="taxonomic scope" value="Eukaryota"/>
</dbReference>
<dbReference type="KEGG" id="cfj:CFIO01_06880"/>
<name>A0A010S4J5_9PEZI</name>
<gene>
    <name evidence="1" type="ORF">CFIO01_06880</name>
</gene>
<reference evidence="1 2" key="1">
    <citation type="submission" date="2014-02" db="EMBL/GenBank/DDBJ databases">
        <title>The genome sequence of Colletotrichum fioriniae PJ7.</title>
        <authorList>
            <person name="Baroncelli R."/>
            <person name="Thon M.R."/>
        </authorList>
    </citation>
    <scope>NUCLEOTIDE SEQUENCE [LARGE SCALE GENOMIC DNA]</scope>
    <source>
        <strain evidence="1 2">PJ7</strain>
    </source>
</reference>
<proteinExistence type="predicted"/>
<dbReference type="AlphaFoldDB" id="A0A010S4J5"/>
<comment type="caution">
    <text evidence="1">The sequence shown here is derived from an EMBL/GenBank/DDBJ whole genome shotgun (WGS) entry which is preliminary data.</text>
</comment>
<protein>
    <submittedName>
        <fullName evidence="1">Uncharacterized protein</fullName>
    </submittedName>
</protein>
<keyword evidence="2" id="KW-1185">Reference proteome</keyword>
<evidence type="ECO:0000313" key="1">
    <source>
        <dbReference type="EMBL" id="EXF85574.1"/>
    </source>
</evidence>
<evidence type="ECO:0000313" key="2">
    <source>
        <dbReference type="Proteomes" id="UP000020467"/>
    </source>
</evidence>
<dbReference type="Proteomes" id="UP000020467">
    <property type="component" value="Unassembled WGS sequence"/>
</dbReference>
<sequence>MGMTLSRECRWLIAKDPKGLLLLLRDHLLKDYHSDLQYIRQEVQCMKITCRDGQERQLKDTAVPSKSLLDSCPHIAFGEFPDPENANWSCFSSFSVTTQVNIKAYMQELQAVLLSPIGTETLGAVGQIYTYLSKNCRNLKGDAKDKLRSVMELVYHPQGGWVPLDACVWQGSSYLPNSLALANIYPASSELFQRTLGVADVSVAEIIKELVRVDKIPGSSRDHSLLKITILALSESLGKGQPSPVQVNDALRGTMGNLQIFPMVSTPESLGEPPGVVYRSIDQDWYVGDRGVLRRAFVERVYLLDFEVEDIYKLMPLIKWLSIDNKILSSAVQQRTTYLGSPVYNRGWSNDIQKKARCIALLGINTDMTLPHLEVLLASGLSVERTIGGIRGKTEAGHVSITESKDSVKIVVLEDPFKNSSPRVDKELVDFFIRMCAIEDVSRVSLVSLIFKASFGDVRDLLEGANIRASTEVLDFCVDEAEQHAAAEDGEITGLNAAARGVFKQLSIGVPRLLSHATDHGPRIFTSAQQDLPSRFREIGLKAEIHVNNFFQQHLPDWKPEKHWTSHLREERGYSVFLGDESATADFSYTDTEGKILQAIGVVRESWSSHTITYHIEVKGTVCGFEEPFHFSQNQMNLARKYAFKHGKIPSDVFLIGRVYNVEKEKPGLKFYWNPWEMINKGSLVMTVNDGYRIAPGNTAATCKSA</sequence>
<dbReference type="OrthoDB" id="1262810at2759"/>
<accession>A0A010S4J5</accession>